<organism evidence="2 3">
    <name type="scientific">Plasmodium malariae</name>
    <dbReference type="NCBI Taxonomy" id="5858"/>
    <lineage>
        <taxon>Eukaryota</taxon>
        <taxon>Sar</taxon>
        <taxon>Alveolata</taxon>
        <taxon>Apicomplexa</taxon>
        <taxon>Aconoidasida</taxon>
        <taxon>Haemosporida</taxon>
        <taxon>Plasmodiidae</taxon>
        <taxon>Plasmodium</taxon>
        <taxon>Plasmodium (Plasmodium)</taxon>
    </lineage>
</organism>
<accession>A0A1A8XA39</accession>
<sequence>MFRSSLELNLKKQIKQNSSLSALRNEIEIKKDAINSLKNEIVKTEDMIENEKINSEKELSKVWPLRNSAKMEEEKKKKGKKKKKKEKKHCITLNAKVQYA</sequence>
<reference evidence="3" key="1">
    <citation type="submission" date="2016-05" db="EMBL/GenBank/DDBJ databases">
        <authorList>
            <person name="Naeem Raeece"/>
        </authorList>
    </citation>
    <scope>NUCLEOTIDE SEQUENCE [LARGE SCALE GENOMIC DNA]</scope>
</reference>
<dbReference type="AlphaFoldDB" id="A0A1A8XA39"/>
<proteinExistence type="predicted"/>
<evidence type="ECO:0000256" key="1">
    <source>
        <dbReference type="SAM" id="MobiDB-lite"/>
    </source>
</evidence>
<feature type="region of interest" description="Disordered" evidence="1">
    <location>
        <begin position="67"/>
        <end position="88"/>
    </location>
</feature>
<dbReference type="Proteomes" id="UP000078597">
    <property type="component" value="Unassembled WGS sequence"/>
</dbReference>
<evidence type="ECO:0000313" key="3">
    <source>
        <dbReference type="Proteomes" id="UP000078597"/>
    </source>
</evidence>
<dbReference type="EMBL" id="FLQW01007073">
    <property type="protein sequence ID" value="SBT01480.1"/>
    <property type="molecule type" value="Genomic_DNA"/>
</dbReference>
<gene>
    <name evidence="2" type="ORF">PMALA_081950</name>
</gene>
<dbReference type="VEuPathDB" id="PlasmoDB:PmUG01_13038100"/>
<feature type="compositionally biased region" description="Basic residues" evidence="1">
    <location>
        <begin position="77"/>
        <end position="88"/>
    </location>
</feature>
<evidence type="ECO:0000313" key="2">
    <source>
        <dbReference type="EMBL" id="SBT01480.1"/>
    </source>
</evidence>
<protein>
    <submittedName>
        <fullName evidence="2">Dynein-associated protein, putative</fullName>
    </submittedName>
</protein>
<name>A0A1A8XA39_PLAMA</name>